<comment type="caution">
    <text evidence="1">The sequence shown here is derived from an EMBL/GenBank/DDBJ whole genome shotgun (WGS) entry which is preliminary data.</text>
</comment>
<sequence>MHQRHETYSDYYDPRDRILDLNFYTNFQKNYNELRDEATTIGGRSIKQFVDEFLWDEHMIEYVRVIRPYPGGMDWINAKRILPVMNMDSTHFVTLEILLHEGRMNVYDCQLMLTEHAKILTYIQLVFELLPKLLKQS</sequence>
<dbReference type="EMBL" id="RXGB01000520">
    <property type="protein sequence ID" value="TMX03025.1"/>
    <property type="molecule type" value="Genomic_DNA"/>
</dbReference>
<evidence type="ECO:0000313" key="1">
    <source>
        <dbReference type="EMBL" id="TMX03025.1"/>
    </source>
</evidence>
<proteinExistence type="predicted"/>
<gene>
    <name evidence="1" type="ORF">EJD97_018755</name>
</gene>
<reference evidence="1" key="1">
    <citation type="submission" date="2019-05" db="EMBL/GenBank/DDBJ databases">
        <title>The de novo reference genome and transcriptome assemblies of the wild tomato species Solanum chilense.</title>
        <authorList>
            <person name="Stam R."/>
            <person name="Nosenko T."/>
            <person name="Hoerger A.C."/>
            <person name="Stephan W."/>
            <person name="Seidel M.A."/>
            <person name="Kuhn J.M.M."/>
            <person name="Haberer G."/>
            <person name="Tellier A."/>
        </authorList>
    </citation>
    <scope>NUCLEOTIDE SEQUENCE</scope>
    <source>
        <tissue evidence="1">Mature leaves</tissue>
    </source>
</reference>
<accession>A0A6N2C797</accession>
<feature type="non-terminal residue" evidence="1">
    <location>
        <position position="137"/>
    </location>
</feature>
<protein>
    <recommendedName>
        <fullName evidence="2">Ubiquitin-like protease family profile domain-containing protein</fullName>
    </recommendedName>
</protein>
<name>A0A6N2C797_SOLCI</name>
<dbReference type="AlphaFoldDB" id="A0A6N2C797"/>
<organism evidence="1">
    <name type="scientific">Solanum chilense</name>
    <name type="common">Tomato</name>
    <name type="synonym">Lycopersicon chilense</name>
    <dbReference type="NCBI Taxonomy" id="4083"/>
    <lineage>
        <taxon>Eukaryota</taxon>
        <taxon>Viridiplantae</taxon>
        <taxon>Streptophyta</taxon>
        <taxon>Embryophyta</taxon>
        <taxon>Tracheophyta</taxon>
        <taxon>Spermatophyta</taxon>
        <taxon>Magnoliopsida</taxon>
        <taxon>eudicotyledons</taxon>
        <taxon>Gunneridae</taxon>
        <taxon>Pentapetalae</taxon>
        <taxon>asterids</taxon>
        <taxon>lamiids</taxon>
        <taxon>Solanales</taxon>
        <taxon>Solanaceae</taxon>
        <taxon>Solanoideae</taxon>
        <taxon>Solaneae</taxon>
        <taxon>Solanum</taxon>
        <taxon>Solanum subgen. Lycopersicon</taxon>
    </lineage>
</organism>
<evidence type="ECO:0008006" key="2">
    <source>
        <dbReference type="Google" id="ProtNLM"/>
    </source>
</evidence>